<evidence type="ECO:0000313" key="4">
    <source>
        <dbReference type="EMBL" id="KAJ4146898.1"/>
    </source>
</evidence>
<dbReference type="Proteomes" id="UP001144673">
    <property type="component" value="Chromosome 3"/>
</dbReference>
<protein>
    <recommendedName>
        <fullName evidence="6">Ankyrin repeat protein</fullName>
    </recommendedName>
</protein>
<evidence type="ECO:0000313" key="5">
    <source>
        <dbReference type="Proteomes" id="UP001144673"/>
    </source>
</evidence>
<proteinExistence type="predicted"/>
<evidence type="ECO:0000256" key="1">
    <source>
        <dbReference type="ARBA" id="ARBA00022737"/>
    </source>
</evidence>
<dbReference type="AlphaFoldDB" id="A0A9W8Q6H3"/>
<accession>A0A9W8Q6H3</accession>
<dbReference type="SUPFAM" id="SSF48403">
    <property type="entry name" value="Ankyrin repeat"/>
    <property type="match status" value="2"/>
</dbReference>
<sequence>MHSRSTLLPYVVQAGNPQSISLVLSIDCKPSLSYLARSRQGKTALLAAIDLGDVDTALKLIDRGGQQINLRDIGLGWRPLTLAVVRNQEEIVKGLITKKVSDVNGYEDSKYHGAPLILAARSGRYRLVEILLTIKKLDRRVADRKLRTALDLAVIAGCWRTVHALLDDPFERDCFATYGHNPMFHAIASGNVNIVESLIQKNFAVIPPYLGKALQSGKEAVVRALLTGQAQLASAQWLARKALACAAEGGLLHFVETLLPGADSAERHEALLCAVEKNHWGVARLILDDDRAREADTIFSEYPFASWYLLMARNNGEACDGADFDFKSYCFCLAEREF</sequence>
<keyword evidence="1" id="KW-0677">Repeat</keyword>
<dbReference type="Pfam" id="PF12796">
    <property type="entry name" value="Ank_2"/>
    <property type="match status" value="1"/>
</dbReference>
<dbReference type="EMBL" id="JAJHUN010000010">
    <property type="protein sequence ID" value="KAJ4146898.1"/>
    <property type="molecule type" value="Genomic_DNA"/>
</dbReference>
<comment type="caution">
    <text evidence="4">The sequence shown here is derived from an EMBL/GenBank/DDBJ whole genome shotgun (WGS) entry which is preliminary data.</text>
</comment>
<dbReference type="InterPro" id="IPR002110">
    <property type="entry name" value="Ankyrin_rpt"/>
</dbReference>
<dbReference type="PANTHER" id="PTHR24198:SF165">
    <property type="entry name" value="ANKYRIN REPEAT-CONTAINING PROTEIN-RELATED"/>
    <property type="match status" value="1"/>
</dbReference>
<evidence type="ECO:0008006" key="6">
    <source>
        <dbReference type="Google" id="ProtNLM"/>
    </source>
</evidence>
<dbReference type="PANTHER" id="PTHR24198">
    <property type="entry name" value="ANKYRIN REPEAT AND PROTEIN KINASE DOMAIN-CONTAINING PROTEIN"/>
    <property type="match status" value="1"/>
</dbReference>
<dbReference type="RefSeq" id="XP_056049839.1">
    <property type="nucleotide sequence ID" value="XM_056192733.1"/>
</dbReference>
<reference evidence="4" key="1">
    <citation type="journal article" date="2023" name="Access Microbiol">
        <title>De-novo genome assembly for Akanthomyces muscarius, a biocontrol agent of insect agricultural pests.</title>
        <authorList>
            <person name="Erdos Z."/>
            <person name="Studholme D.J."/>
            <person name="Raymond B."/>
            <person name="Sharma M."/>
        </authorList>
    </citation>
    <scope>NUCLEOTIDE SEQUENCE</scope>
    <source>
        <strain evidence="4">Ve6</strain>
    </source>
</reference>
<dbReference type="InterPro" id="IPR036770">
    <property type="entry name" value="Ankyrin_rpt-contain_sf"/>
</dbReference>
<gene>
    <name evidence="4" type="ORF">LMH87_001457</name>
</gene>
<dbReference type="SMART" id="SM00248">
    <property type="entry name" value="ANK"/>
    <property type="match status" value="6"/>
</dbReference>
<dbReference type="Gene3D" id="1.25.40.20">
    <property type="entry name" value="Ankyrin repeat-containing domain"/>
    <property type="match status" value="2"/>
</dbReference>
<evidence type="ECO:0000256" key="3">
    <source>
        <dbReference type="PROSITE-ProRule" id="PRU00023"/>
    </source>
</evidence>
<dbReference type="GeneID" id="80888616"/>
<keyword evidence="2 3" id="KW-0040">ANK repeat</keyword>
<name>A0A9W8Q6H3_AKAMU</name>
<evidence type="ECO:0000256" key="2">
    <source>
        <dbReference type="ARBA" id="ARBA00023043"/>
    </source>
</evidence>
<organism evidence="4 5">
    <name type="scientific">Akanthomyces muscarius</name>
    <name type="common">Entomopathogenic fungus</name>
    <name type="synonym">Lecanicillium muscarium</name>
    <dbReference type="NCBI Taxonomy" id="2231603"/>
    <lineage>
        <taxon>Eukaryota</taxon>
        <taxon>Fungi</taxon>
        <taxon>Dikarya</taxon>
        <taxon>Ascomycota</taxon>
        <taxon>Pezizomycotina</taxon>
        <taxon>Sordariomycetes</taxon>
        <taxon>Hypocreomycetidae</taxon>
        <taxon>Hypocreales</taxon>
        <taxon>Cordycipitaceae</taxon>
        <taxon>Akanthomyces</taxon>
    </lineage>
</organism>
<keyword evidence="5" id="KW-1185">Reference proteome</keyword>
<dbReference type="KEGG" id="amus:LMH87_001457"/>
<feature type="repeat" description="ANK" evidence="3">
    <location>
        <begin position="40"/>
        <end position="73"/>
    </location>
</feature>
<dbReference type="PROSITE" id="PS50088">
    <property type="entry name" value="ANK_REPEAT"/>
    <property type="match status" value="1"/>
</dbReference>